<feature type="domain" description="HTH cro/C1-type" evidence="1">
    <location>
        <begin position="12"/>
        <end position="70"/>
    </location>
</feature>
<keyword evidence="3" id="KW-1185">Reference proteome</keyword>
<evidence type="ECO:0000313" key="3">
    <source>
        <dbReference type="Proteomes" id="UP001209535"/>
    </source>
</evidence>
<dbReference type="Proteomes" id="UP001209535">
    <property type="component" value="Unassembled WGS sequence"/>
</dbReference>
<dbReference type="InterPro" id="IPR010982">
    <property type="entry name" value="Lambda_DNA-bd_dom_sf"/>
</dbReference>
<protein>
    <submittedName>
        <fullName evidence="2">Helix-turn-helix domain-containing protein</fullName>
    </submittedName>
</protein>
<dbReference type="Gene3D" id="1.10.260.40">
    <property type="entry name" value="lambda repressor-like DNA-binding domains"/>
    <property type="match status" value="1"/>
</dbReference>
<dbReference type="SUPFAM" id="SSF47413">
    <property type="entry name" value="lambda repressor-like DNA-binding domains"/>
    <property type="match status" value="1"/>
</dbReference>
<dbReference type="SMART" id="SM00530">
    <property type="entry name" value="HTH_XRE"/>
    <property type="match status" value="1"/>
</dbReference>
<name>A0ABT2WZV9_9RHOB</name>
<comment type="caution">
    <text evidence="2">The sequence shown here is derived from an EMBL/GenBank/DDBJ whole genome shotgun (WGS) entry which is preliminary data.</text>
</comment>
<sequence length="298" mass="33405">MTDGCSLFATKLRAWRAHAGAHGRVTQEMLADMLGVSVDAIGKYERSLSFIRGDLEHRLSEALGWSHDEIVACREDWEARRAAPARGAYRLLDDEVVDAVYNGSWRDAALASIALAIEEFDALPEELAANERVFLPIYDAFRDHWAVVMRGDRMVAKWTLPFLNPEDEELFRTGRLIEADLSLERMRRPILPGTYFGYSPAVVIRRGHEAVGPLLLSSFVSFLETLARREVYLHGMGSISVSLGGAQICRDLGMTRLGTHCLDPGYELWELPGSAIPASIFGRRSPFLRRCYRDVFGS</sequence>
<evidence type="ECO:0000259" key="1">
    <source>
        <dbReference type="PROSITE" id="PS50943"/>
    </source>
</evidence>
<accession>A0ABT2WZV9</accession>
<proteinExistence type="predicted"/>
<gene>
    <name evidence="2" type="ORF">OEZ60_04280</name>
</gene>
<dbReference type="InterPro" id="IPR001387">
    <property type="entry name" value="Cro/C1-type_HTH"/>
</dbReference>
<dbReference type="CDD" id="cd00093">
    <property type="entry name" value="HTH_XRE"/>
    <property type="match status" value="1"/>
</dbReference>
<reference evidence="2 3" key="1">
    <citation type="submission" date="2022-10" db="EMBL/GenBank/DDBJ databases">
        <title>Defluviimonas sp. nov., isolated from ocean surface sediments.</title>
        <authorList>
            <person name="He W."/>
            <person name="Wang L."/>
            <person name="Zhang D.-F."/>
        </authorList>
    </citation>
    <scope>NUCLEOTIDE SEQUENCE [LARGE SCALE GENOMIC DNA]</scope>
    <source>
        <strain evidence="2 3">WL0024</strain>
    </source>
</reference>
<evidence type="ECO:0000313" key="2">
    <source>
        <dbReference type="EMBL" id="MCU9847216.1"/>
    </source>
</evidence>
<organism evidence="2 3">
    <name type="scientific">Albidovulum salinarum</name>
    <dbReference type="NCBI Taxonomy" id="2984153"/>
    <lineage>
        <taxon>Bacteria</taxon>
        <taxon>Pseudomonadati</taxon>
        <taxon>Pseudomonadota</taxon>
        <taxon>Alphaproteobacteria</taxon>
        <taxon>Rhodobacterales</taxon>
        <taxon>Paracoccaceae</taxon>
        <taxon>Albidovulum</taxon>
    </lineage>
</organism>
<dbReference type="RefSeq" id="WP_263333559.1">
    <property type="nucleotide sequence ID" value="NZ_JAOVQO010000003.1"/>
</dbReference>
<dbReference type="EMBL" id="JAOVQO010000003">
    <property type="protein sequence ID" value="MCU9847216.1"/>
    <property type="molecule type" value="Genomic_DNA"/>
</dbReference>
<dbReference type="PROSITE" id="PS50943">
    <property type="entry name" value="HTH_CROC1"/>
    <property type="match status" value="1"/>
</dbReference>